<accession>A0A7S1UHR4</accession>
<protein>
    <submittedName>
        <fullName evidence="3">Uncharacterized protein</fullName>
    </submittedName>
</protein>
<evidence type="ECO:0000256" key="1">
    <source>
        <dbReference type="SAM" id="MobiDB-lite"/>
    </source>
</evidence>
<evidence type="ECO:0000256" key="2">
    <source>
        <dbReference type="SAM" id="SignalP"/>
    </source>
</evidence>
<reference evidence="3" key="1">
    <citation type="submission" date="2021-01" db="EMBL/GenBank/DDBJ databases">
        <authorList>
            <person name="Corre E."/>
            <person name="Pelletier E."/>
            <person name="Niang G."/>
            <person name="Scheremetjew M."/>
            <person name="Finn R."/>
            <person name="Kale V."/>
            <person name="Holt S."/>
            <person name="Cochrane G."/>
            <person name="Meng A."/>
            <person name="Brown T."/>
            <person name="Cohen L."/>
        </authorList>
    </citation>
    <scope>NUCLEOTIDE SEQUENCE</scope>
    <source>
        <strain evidence="3">CCMP2877</strain>
    </source>
</reference>
<organism evidence="3">
    <name type="scientific">Phaeomonas parva</name>
    <dbReference type="NCBI Taxonomy" id="124430"/>
    <lineage>
        <taxon>Eukaryota</taxon>
        <taxon>Sar</taxon>
        <taxon>Stramenopiles</taxon>
        <taxon>Ochrophyta</taxon>
        <taxon>Pinguiophyceae</taxon>
        <taxon>Pinguiochrysidales</taxon>
        <taxon>Pinguiochrysidaceae</taxon>
        <taxon>Phaeomonas</taxon>
    </lineage>
</organism>
<sequence>MTPMLLIMVKFVTTFSLNKSSGAAKKKAKKAGGGKKGKKGKKGAAAAASSAPEEPSVGSAQLNAALKDVTKAFAGIVSKLRVSLRSLSDGHGLPAVDFGGLPLSIGLTPEETESKKLELSRELREAQAQTCDRLLACVRDKLVVLQDTGML</sequence>
<feature type="region of interest" description="Disordered" evidence="1">
    <location>
        <begin position="22"/>
        <end position="57"/>
    </location>
</feature>
<feature type="chain" id="PRO_5031142579" evidence="2">
    <location>
        <begin position="17"/>
        <end position="151"/>
    </location>
</feature>
<evidence type="ECO:0000313" key="3">
    <source>
        <dbReference type="EMBL" id="CAD9267821.1"/>
    </source>
</evidence>
<feature type="compositionally biased region" description="Basic residues" evidence="1">
    <location>
        <begin position="24"/>
        <end position="42"/>
    </location>
</feature>
<keyword evidence="2" id="KW-0732">Signal</keyword>
<proteinExistence type="predicted"/>
<gene>
    <name evidence="3" type="ORF">PPAR1163_LOCUS26252</name>
</gene>
<name>A0A7S1UHR4_9STRA</name>
<feature type="signal peptide" evidence="2">
    <location>
        <begin position="1"/>
        <end position="16"/>
    </location>
</feature>
<dbReference type="AlphaFoldDB" id="A0A7S1UHR4"/>
<dbReference type="EMBL" id="HBGJ01041831">
    <property type="protein sequence ID" value="CAD9267821.1"/>
    <property type="molecule type" value="Transcribed_RNA"/>
</dbReference>